<keyword evidence="14" id="KW-0449">Lipoprotein</keyword>
<protein>
    <recommendedName>
        <fullName evidence="21">Polysaccharide export protein Wza</fullName>
    </recommendedName>
</protein>
<evidence type="ECO:0000256" key="3">
    <source>
        <dbReference type="ARBA" id="ARBA00022448"/>
    </source>
</evidence>
<reference evidence="19 20" key="1">
    <citation type="submission" date="2019-05" db="EMBL/GenBank/DDBJ databases">
        <title>Genome sequences of Thalassotalea litorea 1K03283.</title>
        <authorList>
            <person name="Zhang D."/>
        </authorList>
    </citation>
    <scope>NUCLEOTIDE SEQUENCE [LARGE SCALE GENOMIC DNA]</scope>
    <source>
        <strain evidence="19 20">MCCC 1K03283</strain>
    </source>
</reference>
<evidence type="ECO:0000256" key="10">
    <source>
        <dbReference type="ARBA" id="ARBA00023114"/>
    </source>
</evidence>
<dbReference type="PROSITE" id="PS51257">
    <property type="entry name" value="PROKAR_LIPOPROTEIN"/>
    <property type="match status" value="1"/>
</dbReference>
<dbReference type="Gene3D" id="3.30.1950.10">
    <property type="entry name" value="wza like domain"/>
    <property type="match status" value="1"/>
</dbReference>
<dbReference type="Proteomes" id="UP000307790">
    <property type="component" value="Unassembled WGS sequence"/>
</dbReference>
<feature type="signal peptide" evidence="15">
    <location>
        <begin position="1"/>
        <end position="18"/>
    </location>
</feature>
<keyword evidence="20" id="KW-1185">Reference proteome</keyword>
<dbReference type="PANTHER" id="PTHR33619">
    <property type="entry name" value="POLYSACCHARIDE EXPORT PROTEIN GFCE-RELATED"/>
    <property type="match status" value="1"/>
</dbReference>
<evidence type="ECO:0000259" key="17">
    <source>
        <dbReference type="Pfam" id="PF18412"/>
    </source>
</evidence>
<keyword evidence="5" id="KW-0762">Sugar transport</keyword>
<evidence type="ECO:0000256" key="9">
    <source>
        <dbReference type="ARBA" id="ARBA00023065"/>
    </source>
</evidence>
<evidence type="ECO:0000256" key="5">
    <source>
        <dbReference type="ARBA" id="ARBA00022597"/>
    </source>
</evidence>
<organism evidence="19 20">
    <name type="scientific">Thalassotalea litorea</name>
    <dbReference type="NCBI Taxonomy" id="2020715"/>
    <lineage>
        <taxon>Bacteria</taxon>
        <taxon>Pseudomonadati</taxon>
        <taxon>Pseudomonadota</taxon>
        <taxon>Gammaproteobacteria</taxon>
        <taxon>Alteromonadales</taxon>
        <taxon>Colwelliaceae</taxon>
        <taxon>Thalassotalea</taxon>
    </lineage>
</organism>
<evidence type="ECO:0000256" key="8">
    <source>
        <dbReference type="ARBA" id="ARBA00023047"/>
    </source>
</evidence>
<dbReference type="GO" id="GO:0015159">
    <property type="term" value="F:polysaccharide transmembrane transporter activity"/>
    <property type="evidence" value="ECO:0007669"/>
    <property type="project" value="InterPro"/>
</dbReference>
<evidence type="ECO:0000313" key="19">
    <source>
        <dbReference type="EMBL" id="TLU65219.1"/>
    </source>
</evidence>
<keyword evidence="8" id="KW-0625">Polysaccharide transport</keyword>
<evidence type="ECO:0000256" key="4">
    <source>
        <dbReference type="ARBA" id="ARBA00022452"/>
    </source>
</evidence>
<keyword evidence="11" id="KW-0472">Membrane</keyword>
<dbReference type="Pfam" id="PF18412">
    <property type="entry name" value="Wza_C"/>
    <property type="match status" value="1"/>
</dbReference>
<dbReference type="InterPro" id="IPR049712">
    <property type="entry name" value="Poly_export"/>
</dbReference>
<dbReference type="GO" id="GO:0009279">
    <property type="term" value="C:cell outer membrane"/>
    <property type="evidence" value="ECO:0007669"/>
    <property type="project" value="UniProtKB-SubCell"/>
</dbReference>
<dbReference type="InterPro" id="IPR054765">
    <property type="entry name" value="SLBB_dom"/>
</dbReference>
<keyword evidence="10" id="KW-0626">Porin</keyword>
<sequence length="373" mass="40564">MNKIKALTLSFAIAGLSACTVVPGGHVNDIDRNDAENAFDISEKINAMLVTPEVINALRSEASSAKINGDLDAQVNDYSYIIGHGDVLNITVWDHPELTIPAGQFRSAGESGNVVHADGSIFYPYIGKVKVAGLSVTKVRDLVTERLSRYIEKPQIDVSVAAFRSQRTFVTGEVKQPAVLPITNVPMTLLDALNTTGGLGPNADWRSVVLTSSTETGSKEEILDLYALYQKGDMSQNRLLSHNDIIHVPRNDALKVFVMGDVEQPVTQRIDREGLTLAEALNNTGGMNESTADASGIFVLRASTQTDKLVDVYQLDASNGAALILSTQFELQPMDIVYVTSAPISRWNRVMLQLVPTFTAIRNLSDGIDRFQD</sequence>
<dbReference type="PANTHER" id="PTHR33619:SF3">
    <property type="entry name" value="POLYSACCHARIDE EXPORT PROTEIN GFCE-RELATED"/>
    <property type="match status" value="1"/>
</dbReference>
<proteinExistence type="inferred from homology"/>
<evidence type="ECO:0000313" key="20">
    <source>
        <dbReference type="Proteomes" id="UP000307790"/>
    </source>
</evidence>
<keyword evidence="6" id="KW-0812">Transmembrane</keyword>
<keyword evidence="9" id="KW-0406">Ion transport</keyword>
<evidence type="ECO:0008006" key="21">
    <source>
        <dbReference type="Google" id="ProtNLM"/>
    </source>
</evidence>
<dbReference type="GO" id="GO:0006811">
    <property type="term" value="P:monoatomic ion transport"/>
    <property type="evidence" value="ECO:0007669"/>
    <property type="project" value="UniProtKB-KW"/>
</dbReference>
<evidence type="ECO:0000256" key="6">
    <source>
        <dbReference type="ARBA" id="ARBA00022692"/>
    </source>
</evidence>
<name>A0A5R9IKV6_9GAMM</name>
<dbReference type="InterPro" id="IPR040716">
    <property type="entry name" value="Wza_C"/>
</dbReference>
<feature type="domain" description="SLBB" evidence="18">
    <location>
        <begin position="255"/>
        <end position="339"/>
    </location>
</feature>
<feature type="domain" description="Polysaccharide export protein N-terminal" evidence="16">
    <location>
        <begin position="76"/>
        <end position="160"/>
    </location>
</feature>
<feature type="domain" description="SLBB" evidence="18">
    <location>
        <begin position="166"/>
        <end position="248"/>
    </location>
</feature>
<dbReference type="OrthoDB" id="9808421at2"/>
<dbReference type="Pfam" id="PF22461">
    <property type="entry name" value="SLBB_2"/>
    <property type="match status" value="2"/>
</dbReference>
<evidence type="ECO:0000256" key="1">
    <source>
        <dbReference type="ARBA" id="ARBA00004571"/>
    </source>
</evidence>
<dbReference type="GO" id="GO:0046930">
    <property type="term" value="C:pore complex"/>
    <property type="evidence" value="ECO:0007669"/>
    <property type="project" value="UniProtKB-KW"/>
</dbReference>
<keyword evidence="12" id="KW-0564">Palmitate</keyword>
<evidence type="ECO:0000256" key="15">
    <source>
        <dbReference type="SAM" id="SignalP"/>
    </source>
</evidence>
<dbReference type="EMBL" id="VCBC01000008">
    <property type="protein sequence ID" value="TLU65219.1"/>
    <property type="molecule type" value="Genomic_DNA"/>
</dbReference>
<evidence type="ECO:0000256" key="14">
    <source>
        <dbReference type="ARBA" id="ARBA00023288"/>
    </source>
</evidence>
<comment type="caution">
    <text evidence="19">The sequence shown here is derived from an EMBL/GenBank/DDBJ whole genome shotgun (WGS) entry which is preliminary data.</text>
</comment>
<evidence type="ECO:0000259" key="18">
    <source>
        <dbReference type="Pfam" id="PF22461"/>
    </source>
</evidence>
<dbReference type="Pfam" id="PF02563">
    <property type="entry name" value="Poly_export"/>
    <property type="match status" value="1"/>
</dbReference>
<dbReference type="GO" id="GO:0015288">
    <property type="term" value="F:porin activity"/>
    <property type="evidence" value="ECO:0007669"/>
    <property type="project" value="UniProtKB-KW"/>
</dbReference>
<comment type="subcellular location">
    <subcellularLocation>
        <location evidence="1">Cell outer membrane</location>
        <topology evidence="1">Multi-pass membrane protein</topology>
    </subcellularLocation>
</comment>
<comment type="similarity">
    <text evidence="2">Belongs to the BexD/CtrA/VexA family.</text>
</comment>
<gene>
    <name evidence="19" type="ORF">FE810_09190</name>
</gene>
<dbReference type="Gene3D" id="3.10.560.10">
    <property type="entry name" value="Outer membrane lipoprotein wza domain like"/>
    <property type="match status" value="2"/>
</dbReference>
<evidence type="ECO:0000256" key="7">
    <source>
        <dbReference type="ARBA" id="ARBA00022729"/>
    </source>
</evidence>
<feature type="chain" id="PRO_5024406772" description="Polysaccharide export protein Wza" evidence="15">
    <location>
        <begin position="19"/>
        <end position="373"/>
    </location>
</feature>
<dbReference type="Gene3D" id="1.20.5.70">
    <property type="match status" value="1"/>
</dbReference>
<evidence type="ECO:0000256" key="12">
    <source>
        <dbReference type="ARBA" id="ARBA00023139"/>
    </source>
</evidence>
<keyword evidence="13" id="KW-0998">Cell outer membrane</keyword>
<evidence type="ECO:0000256" key="11">
    <source>
        <dbReference type="ARBA" id="ARBA00023136"/>
    </source>
</evidence>
<evidence type="ECO:0000259" key="16">
    <source>
        <dbReference type="Pfam" id="PF02563"/>
    </source>
</evidence>
<keyword evidence="3" id="KW-0813">Transport</keyword>
<evidence type="ECO:0000256" key="13">
    <source>
        <dbReference type="ARBA" id="ARBA00023237"/>
    </source>
</evidence>
<dbReference type="AlphaFoldDB" id="A0A5R9IKV6"/>
<feature type="domain" description="Outer-membrane lipoprotein Wza C-terminal" evidence="17">
    <location>
        <begin position="342"/>
        <end position="371"/>
    </location>
</feature>
<keyword evidence="7 15" id="KW-0732">Signal</keyword>
<dbReference type="NCBIfam" id="NF011658">
    <property type="entry name" value="PRK15078.1"/>
    <property type="match status" value="1"/>
</dbReference>
<dbReference type="InterPro" id="IPR003715">
    <property type="entry name" value="Poly_export_N"/>
</dbReference>
<evidence type="ECO:0000256" key="2">
    <source>
        <dbReference type="ARBA" id="ARBA00009450"/>
    </source>
</evidence>
<keyword evidence="4" id="KW-1134">Transmembrane beta strand</keyword>
<accession>A0A5R9IKV6</accession>